<evidence type="ECO:0000313" key="3">
    <source>
        <dbReference type="EMBL" id="CEP79147.1"/>
    </source>
</evidence>
<evidence type="ECO:0000313" key="4">
    <source>
        <dbReference type="Proteomes" id="UP000032809"/>
    </source>
</evidence>
<proteinExistence type="predicted"/>
<dbReference type="RefSeq" id="WP_045088467.1">
    <property type="nucleotide sequence ID" value="NZ_LN824141.1"/>
</dbReference>
<dbReference type="PANTHER" id="PTHR21180:SF32">
    <property type="entry name" value="ENDONUCLEASE_EXONUCLEASE_PHOSPHATASE FAMILY DOMAIN-CONTAINING PROTEIN 1"/>
    <property type="match status" value="1"/>
</dbReference>
<dbReference type="InterPro" id="IPR004509">
    <property type="entry name" value="Competence_ComEA_HhH"/>
</dbReference>
<accession>A0A0C7NTV0</accession>
<dbReference type="NCBIfam" id="TIGR00426">
    <property type="entry name" value="competence protein ComEA helix-hairpin-helix repeat region"/>
    <property type="match status" value="1"/>
</dbReference>
<organism evidence="3 4">
    <name type="scientific">Defluviitoga tunisiensis</name>
    <dbReference type="NCBI Taxonomy" id="1006576"/>
    <lineage>
        <taxon>Bacteria</taxon>
        <taxon>Thermotogati</taxon>
        <taxon>Thermotogota</taxon>
        <taxon>Thermotogae</taxon>
        <taxon>Petrotogales</taxon>
        <taxon>Petrotogaceae</taxon>
        <taxon>Defluviitoga</taxon>
    </lineage>
</organism>
<dbReference type="GO" id="GO:0003677">
    <property type="term" value="F:DNA binding"/>
    <property type="evidence" value="ECO:0007669"/>
    <property type="project" value="InterPro"/>
</dbReference>
<keyword evidence="4" id="KW-1185">Reference proteome</keyword>
<dbReference type="GO" id="GO:0015628">
    <property type="term" value="P:protein secretion by the type II secretion system"/>
    <property type="evidence" value="ECO:0007669"/>
    <property type="project" value="TreeGrafter"/>
</dbReference>
<feature type="domain" description="Helix-hairpin-helix DNA-binding motif class 1" evidence="2">
    <location>
        <begin position="120"/>
        <end position="139"/>
    </location>
</feature>
<dbReference type="HOGENOM" id="CLU_052011_2_0_0"/>
<dbReference type="PANTHER" id="PTHR21180">
    <property type="entry name" value="ENDONUCLEASE/EXONUCLEASE/PHOSPHATASE FAMILY DOMAIN-CONTAINING PROTEIN 1"/>
    <property type="match status" value="1"/>
</dbReference>
<dbReference type="GO" id="GO:0006281">
    <property type="term" value="P:DNA repair"/>
    <property type="evidence" value="ECO:0007669"/>
    <property type="project" value="InterPro"/>
</dbReference>
<dbReference type="Pfam" id="PF12836">
    <property type="entry name" value="HHH_3"/>
    <property type="match status" value="2"/>
</dbReference>
<gene>
    <name evidence="3" type="primary">comE</name>
    <name evidence="3" type="ORF">DTL3_1865</name>
</gene>
<dbReference type="InterPro" id="IPR051675">
    <property type="entry name" value="Endo/Exo/Phosphatase_dom_1"/>
</dbReference>
<feature type="domain" description="Helix-hairpin-helix DNA-binding motif class 1" evidence="2">
    <location>
        <begin position="78"/>
        <end position="97"/>
    </location>
</feature>
<keyword evidence="1" id="KW-0472">Membrane</keyword>
<keyword evidence="1" id="KW-0812">Transmembrane</keyword>
<dbReference type="GO" id="GO:0015627">
    <property type="term" value="C:type II protein secretion system complex"/>
    <property type="evidence" value="ECO:0007669"/>
    <property type="project" value="TreeGrafter"/>
</dbReference>
<dbReference type="EMBL" id="LN824141">
    <property type="protein sequence ID" value="CEP79147.1"/>
    <property type="molecule type" value="Genomic_DNA"/>
</dbReference>
<protein>
    <submittedName>
        <fullName evidence="3">Helix-hairpin-helix repeat-containing competence protein comEA</fullName>
    </submittedName>
</protein>
<dbReference type="InterPro" id="IPR003583">
    <property type="entry name" value="Hlx-hairpin-Hlx_DNA-bd_motif"/>
</dbReference>
<dbReference type="SMART" id="SM00278">
    <property type="entry name" value="HhH1"/>
    <property type="match status" value="3"/>
</dbReference>
<dbReference type="KEGG" id="dtn:DTL3_1865"/>
<keyword evidence="1" id="KW-1133">Transmembrane helix</keyword>
<dbReference type="OrthoDB" id="9790239at2"/>
<name>A0A0C7NTV0_DEFTU</name>
<feature type="transmembrane region" description="Helical" evidence="1">
    <location>
        <begin position="5"/>
        <end position="23"/>
    </location>
</feature>
<dbReference type="InterPro" id="IPR010994">
    <property type="entry name" value="RuvA_2-like"/>
</dbReference>
<dbReference type="Proteomes" id="UP000032809">
    <property type="component" value="Chromosome I"/>
</dbReference>
<dbReference type="AlphaFoldDB" id="A0A0C7NTV0"/>
<dbReference type="STRING" id="1006576.DTL3_1865"/>
<feature type="domain" description="Helix-hairpin-helix DNA-binding motif class 1" evidence="2">
    <location>
        <begin position="49"/>
        <end position="68"/>
    </location>
</feature>
<evidence type="ECO:0000259" key="2">
    <source>
        <dbReference type="SMART" id="SM00278"/>
    </source>
</evidence>
<sequence length="170" mass="19200">MKKKLFFPLIIISIIFLIGFINYKESFSNINDNSILEPLKIDLLTASVEDLIKLPYIGPSKANAIVKYRDTYGFSSVEDIKNVPGIGEKTFLNIKDYIYLSKSVYEVKDKTININTASFEQLIGLPGIGKVNAQKIIDYRLLKKIETLEELKKLGISSSTLKKIEGKVTF</sequence>
<reference evidence="4" key="1">
    <citation type="submission" date="2014-11" db="EMBL/GenBank/DDBJ databases">
        <authorList>
            <person name="Wibberg D."/>
        </authorList>
    </citation>
    <scope>NUCLEOTIDE SEQUENCE [LARGE SCALE GENOMIC DNA]</scope>
    <source>
        <strain evidence="4">L3</strain>
    </source>
</reference>
<dbReference type="Gene3D" id="1.10.150.320">
    <property type="entry name" value="Photosystem II 12 kDa extrinsic protein"/>
    <property type="match status" value="2"/>
</dbReference>
<evidence type="ECO:0000256" key="1">
    <source>
        <dbReference type="SAM" id="Phobius"/>
    </source>
</evidence>
<dbReference type="SUPFAM" id="SSF47781">
    <property type="entry name" value="RuvA domain 2-like"/>
    <property type="match status" value="2"/>
</dbReference>